<comment type="catalytic activity">
    <reaction evidence="10">
        <text>CoA + H2O = (R)-4'-phosphopantetheine + adenosine 3',5'-bisphosphate + 2 H(+)</text>
        <dbReference type="Rhea" id="RHEA:64988"/>
        <dbReference type="ChEBI" id="CHEBI:15377"/>
        <dbReference type="ChEBI" id="CHEBI:15378"/>
        <dbReference type="ChEBI" id="CHEBI:57287"/>
        <dbReference type="ChEBI" id="CHEBI:58343"/>
        <dbReference type="ChEBI" id="CHEBI:61723"/>
        <dbReference type="EC" id="3.6.1.77"/>
    </reaction>
    <physiologicalReaction direction="left-to-right" evidence="10">
        <dbReference type="Rhea" id="RHEA:64989"/>
    </physiologicalReaction>
</comment>
<evidence type="ECO:0000256" key="26">
    <source>
        <dbReference type="ARBA" id="ARBA00048828"/>
    </source>
</evidence>
<comment type="catalytic activity">
    <reaction evidence="21">
        <text>dodecanoyl-CoA + H2O = S-dodecanoyl-4'-phosphopantetheine + adenosine 3',5'-bisphosphate + 2 H(+)</text>
        <dbReference type="Rhea" id="RHEA:50024"/>
        <dbReference type="ChEBI" id="CHEBI:15377"/>
        <dbReference type="ChEBI" id="CHEBI:15378"/>
        <dbReference type="ChEBI" id="CHEBI:57375"/>
        <dbReference type="ChEBI" id="CHEBI:58343"/>
        <dbReference type="ChEBI" id="CHEBI:132015"/>
    </reaction>
    <physiologicalReaction direction="left-to-right" evidence="21">
        <dbReference type="Rhea" id="RHEA:50025"/>
    </physiologicalReaction>
</comment>
<dbReference type="PANTHER" id="PTHR12318">
    <property type="entry name" value="TESTOSTERONE-REGULATED PROTEIN RP2"/>
    <property type="match status" value="1"/>
</dbReference>
<dbReference type="GO" id="GO:0005739">
    <property type="term" value="C:mitochondrion"/>
    <property type="evidence" value="ECO:0007669"/>
    <property type="project" value="TreeGrafter"/>
</dbReference>
<keyword evidence="6" id="KW-0460">Magnesium</keyword>
<protein>
    <recommendedName>
        <fullName evidence="8">Acyl-coenzyme A diphosphatase NUDT19</fullName>
        <ecNumber evidence="11">3.6.1.77</ecNumber>
    </recommendedName>
    <alternativeName>
        <fullName evidence="9">Nucleoside diphosphate-linked moiety X motif 19</fullName>
    </alternativeName>
</protein>
<evidence type="ECO:0000256" key="16">
    <source>
        <dbReference type="ARBA" id="ARBA00047466"/>
    </source>
</evidence>
<comment type="catalytic activity">
    <reaction evidence="28">
        <text>choloyl-CoA + H2O = S-choloyl-4'-phosphopantetheine + adenosine 3',5'-bisphosphate + 2 H(+)</text>
        <dbReference type="Rhea" id="RHEA:50036"/>
        <dbReference type="ChEBI" id="CHEBI:15377"/>
        <dbReference type="ChEBI" id="CHEBI:15378"/>
        <dbReference type="ChEBI" id="CHEBI:57373"/>
        <dbReference type="ChEBI" id="CHEBI:58343"/>
        <dbReference type="ChEBI" id="CHEBI:132020"/>
    </reaction>
    <physiologicalReaction direction="left-to-right" evidence="28">
        <dbReference type="Rhea" id="RHEA:50037"/>
    </physiologicalReaction>
</comment>
<comment type="catalytic activity">
    <reaction evidence="16">
        <text>hexanoyl-CoA + H2O = hexanoyl-4'-phosphopantetheine + adenosine 3',5'-bisphosphate + 2 H(+)</text>
        <dbReference type="Rhea" id="RHEA:49980"/>
        <dbReference type="ChEBI" id="CHEBI:15377"/>
        <dbReference type="ChEBI" id="CHEBI:15378"/>
        <dbReference type="ChEBI" id="CHEBI:58343"/>
        <dbReference type="ChEBI" id="CHEBI:62620"/>
        <dbReference type="ChEBI" id="CHEBI:132012"/>
    </reaction>
    <physiologicalReaction direction="left-to-right" evidence="16">
        <dbReference type="Rhea" id="RHEA:49981"/>
    </physiologicalReaction>
</comment>
<evidence type="ECO:0000256" key="7">
    <source>
        <dbReference type="ARBA" id="ARBA00023211"/>
    </source>
</evidence>
<evidence type="ECO:0000256" key="8">
    <source>
        <dbReference type="ARBA" id="ARBA00026208"/>
    </source>
</evidence>
<evidence type="ECO:0000256" key="24">
    <source>
        <dbReference type="ARBA" id="ARBA00048624"/>
    </source>
</evidence>
<dbReference type="CDD" id="cd18870">
    <property type="entry name" value="NUDIX_AcylCoAdiphos_Nudt19"/>
    <property type="match status" value="1"/>
</dbReference>
<evidence type="ECO:0000256" key="19">
    <source>
        <dbReference type="ARBA" id="ARBA00047666"/>
    </source>
</evidence>
<keyword evidence="5" id="KW-0378">Hydrolase</keyword>
<evidence type="ECO:0000256" key="22">
    <source>
        <dbReference type="ARBA" id="ARBA00048360"/>
    </source>
</evidence>
<evidence type="ECO:0000256" key="2">
    <source>
        <dbReference type="ARBA" id="ARBA00001946"/>
    </source>
</evidence>
<evidence type="ECO:0000256" key="27">
    <source>
        <dbReference type="ARBA" id="ARBA00048882"/>
    </source>
</evidence>
<evidence type="ECO:0000256" key="29">
    <source>
        <dbReference type="ARBA" id="ARBA00049284"/>
    </source>
</evidence>
<dbReference type="AlphaFoldDB" id="V9KWE0"/>
<dbReference type="InterPro" id="IPR000086">
    <property type="entry name" value="NUDIX_hydrolase_dom"/>
</dbReference>
<dbReference type="EC" id="3.6.1.77" evidence="11"/>
<dbReference type="GO" id="GO:0046872">
    <property type="term" value="F:metal ion binding"/>
    <property type="evidence" value="ECO:0007669"/>
    <property type="project" value="UniProtKB-KW"/>
</dbReference>
<evidence type="ECO:0000256" key="30">
    <source>
        <dbReference type="ARBA" id="ARBA00049403"/>
    </source>
</evidence>
<dbReference type="PROSITE" id="PS51462">
    <property type="entry name" value="NUDIX"/>
    <property type="match status" value="1"/>
</dbReference>
<comment type="catalytic activity">
    <reaction evidence="14">
        <text>malonyl-CoA + H2O = malonyl-4'-phosphopantetheine + adenosine 3',5'-bisphosphate + 2 H(+)</text>
        <dbReference type="Rhea" id="RHEA:67468"/>
        <dbReference type="ChEBI" id="CHEBI:15377"/>
        <dbReference type="ChEBI" id="CHEBI:15378"/>
        <dbReference type="ChEBI" id="CHEBI:57384"/>
        <dbReference type="ChEBI" id="CHEBI:58343"/>
        <dbReference type="ChEBI" id="CHEBI:172363"/>
    </reaction>
    <physiologicalReaction direction="left-to-right" evidence="14">
        <dbReference type="Rhea" id="RHEA:67469"/>
    </physiologicalReaction>
</comment>
<comment type="catalytic activity">
    <reaction evidence="25">
        <text>a 5'-end CoA-ribonucleoside in mRNA + H2O = a 5'-end phospho-adenosine-phospho-ribonucleoside in mRNA + (R)-4'-phosphopantetheine + 2 H(+)</text>
        <dbReference type="Rhea" id="RHEA:67592"/>
        <dbReference type="Rhea" id="RHEA-COMP:15719"/>
        <dbReference type="Rhea" id="RHEA-COMP:17276"/>
        <dbReference type="ChEBI" id="CHEBI:15377"/>
        <dbReference type="ChEBI" id="CHEBI:15378"/>
        <dbReference type="ChEBI" id="CHEBI:61723"/>
        <dbReference type="ChEBI" id="CHEBI:144051"/>
        <dbReference type="ChEBI" id="CHEBI:172371"/>
    </reaction>
    <physiologicalReaction direction="left-to-right" evidence="25">
        <dbReference type="Rhea" id="RHEA:67593"/>
    </physiologicalReaction>
</comment>
<proteinExistence type="evidence at transcript level"/>
<dbReference type="SUPFAM" id="SSF55811">
    <property type="entry name" value="Nudix"/>
    <property type="match status" value="1"/>
</dbReference>
<comment type="catalytic activity">
    <reaction evidence="26">
        <text>hexadecanoyl-CoA + H2O = S-hexadecanoyl-4'-phosphopantetheine + adenosine 3',5'-bisphosphate + 2 H(+)</text>
        <dbReference type="Rhea" id="RHEA:50032"/>
        <dbReference type="ChEBI" id="CHEBI:15377"/>
        <dbReference type="ChEBI" id="CHEBI:15378"/>
        <dbReference type="ChEBI" id="CHEBI:57379"/>
        <dbReference type="ChEBI" id="CHEBI:58343"/>
        <dbReference type="ChEBI" id="CHEBI:132018"/>
    </reaction>
    <physiologicalReaction direction="left-to-right" evidence="26">
        <dbReference type="Rhea" id="RHEA:50033"/>
    </physiologicalReaction>
</comment>
<evidence type="ECO:0000256" key="20">
    <source>
        <dbReference type="ARBA" id="ARBA00047708"/>
    </source>
</evidence>
<comment type="catalytic activity">
    <reaction evidence="20">
        <text>(9Z,12Z)-octadecadienoyl-CoA + H2O = S-(9Z,12Z-octadecadienoyl)-4'-phosphopantetheine + adenosine 3',5'-bisphosphate + 2 H(+)</text>
        <dbReference type="Rhea" id="RHEA:67536"/>
        <dbReference type="ChEBI" id="CHEBI:15377"/>
        <dbReference type="ChEBI" id="CHEBI:15378"/>
        <dbReference type="ChEBI" id="CHEBI:57383"/>
        <dbReference type="ChEBI" id="CHEBI:58343"/>
        <dbReference type="ChEBI" id="CHEBI:172387"/>
    </reaction>
    <physiologicalReaction direction="left-to-right" evidence="20">
        <dbReference type="Rhea" id="RHEA:67537"/>
    </physiologicalReaction>
</comment>
<evidence type="ECO:0000313" key="32">
    <source>
        <dbReference type="EMBL" id="AFP03394.1"/>
    </source>
</evidence>
<evidence type="ECO:0000256" key="3">
    <source>
        <dbReference type="ARBA" id="ARBA00005582"/>
    </source>
</evidence>
<evidence type="ECO:0000256" key="25">
    <source>
        <dbReference type="ARBA" id="ARBA00048667"/>
    </source>
</evidence>
<evidence type="ECO:0000256" key="1">
    <source>
        <dbReference type="ARBA" id="ARBA00001936"/>
    </source>
</evidence>
<evidence type="ECO:0000256" key="4">
    <source>
        <dbReference type="ARBA" id="ARBA00022723"/>
    </source>
</evidence>
<evidence type="ECO:0000256" key="13">
    <source>
        <dbReference type="ARBA" id="ARBA00047289"/>
    </source>
</evidence>
<sequence length="399" mass="45690">MNTLLKHWKEAATVVLAAGTRKHTLSESVSKAHSADPLALPLLPNIQRDATAWARPEVAAFDYAVLLLQRSGNSKFMPNAHVFPGGQIDPSDFSSDWIEVFWPFGQPPDFNLGTVQQTTGRSPIYATDRKKLGSPVPGEIGFRICAIRETFEESGVLLVRSNYEHPGGQGIPQLPEYEWKELEVWRARVQKNPVNFLAMCRELSCIPDIWALKEWNNWLTPTGLGQSRRYDTAFFICCVQEIPFTTQDKKETVLYNWLTPHEALERFTPDGIWLPPPQYYELSRLCHFPSLQGLHEFSRERELEGCECWLPVRLAASDGFIQLLPGDELYPNDPHWMGEKNLNLSSTKSAEELCRDATRLHRIKYRSLYDFTLQVNIEPKYKHIHPLIKSNPRNMSSNL</sequence>
<comment type="catalytic activity">
    <reaction evidence="29">
        <text>butanoyl-CoA + H2O = S-butanoyl-4'-phosphopantetheine + adenosine 3',5'-bisphosphate + 2 H(+)</text>
        <dbReference type="Rhea" id="RHEA:49976"/>
        <dbReference type="ChEBI" id="CHEBI:15377"/>
        <dbReference type="ChEBI" id="CHEBI:15378"/>
        <dbReference type="ChEBI" id="CHEBI:57371"/>
        <dbReference type="ChEBI" id="CHEBI:58343"/>
        <dbReference type="ChEBI" id="CHEBI:132011"/>
    </reaction>
    <physiologicalReaction direction="left-to-right" evidence="29">
        <dbReference type="Rhea" id="RHEA:49977"/>
    </physiologicalReaction>
</comment>
<evidence type="ECO:0000256" key="23">
    <source>
        <dbReference type="ARBA" id="ARBA00048413"/>
    </source>
</evidence>
<evidence type="ECO:0000256" key="17">
    <source>
        <dbReference type="ARBA" id="ARBA00047511"/>
    </source>
</evidence>
<dbReference type="Gene3D" id="3.90.79.10">
    <property type="entry name" value="Nucleoside Triphosphate Pyrophosphohydrolase"/>
    <property type="match status" value="1"/>
</dbReference>
<comment type="catalytic activity">
    <reaction evidence="22">
        <text>(9Z,12Z,15Z)-octadecatrienoyl-CoA + H2O = S-(9Z,12Z,15Z-octadecatrienoyl)-4'-phosphopantetheine + adenosine 3',5'-bisphosphate + 2 H(+)</text>
        <dbReference type="Rhea" id="RHEA:67532"/>
        <dbReference type="ChEBI" id="CHEBI:15377"/>
        <dbReference type="ChEBI" id="CHEBI:15378"/>
        <dbReference type="ChEBI" id="CHEBI:58343"/>
        <dbReference type="ChEBI" id="CHEBI:74034"/>
        <dbReference type="ChEBI" id="CHEBI:172386"/>
    </reaction>
    <physiologicalReaction direction="left-to-right" evidence="22">
        <dbReference type="Rhea" id="RHEA:67533"/>
    </physiologicalReaction>
</comment>
<comment type="catalytic activity">
    <reaction evidence="17">
        <text>(6Z)-octenoyl-CoA + H2O = S-(6Z-octenoyl)-4'-phosphopantetheine + adenosine 3',5'-bisphosphate + 2 H(+)</text>
        <dbReference type="Rhea" id="RHEA:67528"/>
        <dbReference type="ChEBI" id="CHEBI:15377"/>
        <dbReference type="ChEBI" id="CHEBI:15378"/>
        <dbReference type="ChEBI" id="CHEBI:58343"/>
        <dbReference type="ChEBI" id="CHEBI:172383"/>
        <dbReference type="ChEBI" id="CHEBI:172384"/>
    </reaction>
    <physiologicalReaction direction="left-to-right" evidence="17">
        <dbReference type="Rhea" id="RHEA:67529"/>
    </physiologicalReaction>
</comment>
<comment type="catalytic activity">
    <reaction evidence="23">
        <text>(9Z)-tetradecenoyl-CoA + H2O = S-(9Z-tetradecenoyl)-4'-phosphopantetheine + adenosine 3',5'-bisphosphate + 2 H(+)</text>
        <dbReference type="Rhea" id="RHEA:67544"/>
        <dbReference type="ChEBI" id="CHEBI:15377"/>
        <dbReference type="ChEBI" id="CHEBI:15378"/>
        <dbReference type="ChEBI" id="CHEBI:58343"/>
        <dbReference type="ChEBI" id="CHEBI:65060"/>
        <dbReference type="ChEBI" id="CHEBI:172389"/>
    </reaction>
    <physiologicalReaction direction="left-to-right" evidence="23">
        <dbReference type="Rhea" id="RHEA:67545"/>
    </physiologicalReaction>
</comment>
<comment type="catalytic activity">
    <reaction evidence="30">
        <text>(9Z)-hexadecenoyl-CoA + H2O = S-(9Z-hexadecenoyl)-4'-phosphopantetheine + adenosine 3',5'-bisphosphate + 2 H(+)</text>
        <dbReference type="Rhea" id="RHEA:67540"/>
        <dbReference type="ChEBI" id="CHEBI:15377"/>
        <dbReference type="ChEBI" id="CHEBI:15378"/>
        <dbReference type="ChEBI" id="CHEBI:58343"/>
        <dbReference type="ChEBI" id="CHEBI:61540"/>
        <dbReference type="ChEBI" id="CHEBI:172388"/>
    </reaction>
    <physiologicalReaction direction="left-to-right" evidence="30">
        <dbReference type="Rhea" id="RHEA:67541"/>
    </physiologicalReaction>
</comment>
<evidence type="ECO:0000256" key="6">
    <source>
        <dbReference type="ARBA" id="ARBA00022842"/>
    </source>
</evidence>
<evidence type="ECO:0000256" key="12">
    <source>
        <dbReference type="ARBA" id="ARBA00045809"/>
    </source>
</evidence>
<keyword evidence="7" id="KW-0464">Manganese</keyword>
<evidence type="ECO:0000256" key="14">
    <source>
        <dbReference type="ARBA" id="ARBA00047369"/>
    </source>
</evidence>
<comment type="similarity">
    <text evidence="3">Belongs to the Nudix hydrolase family.</text>
</comment>
<dbReference type="GO" id="GO:0010945">
    <property type="term" value="F:coenzyme A diphosphatase activity"/>
    <property type="evidence" value="ECO:0007669"/>
    <property type="project" value="UniProtKB-EC"/>
</dbReference>
<evidence type="ECO:0000256" key="10">
    <source>
        <dbReference type="ARBA" id="ARBA00044908"/>
    </source>
</evidence>
<organism evidence="32">
    <name type="scientific">Callorhinchus milii</name>
    <name type="common">Ghost shark</name>
    <dbReference type="NCBI Taxonomy" id="7868"/>
    <lineage>
        <taxon>Eukaryota</taxon>
        <taxon>Metazoa</taxon>
        <taxon>Chordata</taxon>
        <taxon>Craniata</taxon>
        <taxon>Vertebrata</taxon>
        <taxon>Chondrichthyes</taxon>
        <taxon>Holocephali</taxon>
        <taxon>Chimaeriformes</taxon>
        <taxon>Callorhinchidae</taxon>
        <taxon>Callorhinchus</taxon>
    </lineage>
</organism>
<evidence type="ECO:0000256" key="11">
    <source>
        <dbReference type="ARBA" id="ARBA00044967"/>
    </source>
</evidence>
<comment type="catalytic activity">
    <reaction evidence="18">
        <text>4,8-dimethylnonanoyl-CoA + H2O = S-(4,8-dimethylnonanoyl)-4'-phosphopantetheine + adenosine 3',5'-bisphosphate + 2 H(+)</text>
        <dbReference type="Rhea" id="RHEA:67524"/>
        <dbReference type="ChEBI" id="CHEBI:15377"/>
        <dbReference type="ChEBI" id="CHEBI:15378"/>
        <dbReference type="ChEBI" id="CHEBI:58343"/>
        <dbReference type="ChEBI" id="CHEBI:77061"/>
        <dbReference type="ChEBI" id="CHEBI:172385"/>
    </reaction>
    <physiologicalReaction direction="left-to-right" evidence="18">
        <dbReference type="Rhea" id="RHEA:67525"/>
    </physiologicalReaction>
</comment>
<dbReference type="InterPro" id="IPR039121">
    <property type="entry name" value="NUDT19"/>
</dbReference>
<dbReference type="InterPro" id="IPR015797">
    <property type="entry name" value="NUDIX_hydrolase-like_dom_sf"/>
</dbReference>
<evidence type="ECO:0000256" key="15">
    <source>
        <dbReference type="ARBA" id="ARBA00047403"/>
    </source>
</evidence>
<comment type="catalytic activity">
    <reaction evidence="24">
        <text>succinyl-CoA + H2O = succinyl-4'-phosphopantetheine + adenosine 3',5'-bisphosphate + 2 H(+)</text>
        <dbReference type="Rhea" id="RHEA:67472"/>
        <dbReference type="ChEBI" id="CHEBI:15377"/>
        <dbReference type="ChEBI" id="CHEBI:15378"/>
        <dbReference type="ChEBI" id="CHEBI:57292"/>
        <dbReference type="ChEBI" id="CHEBI:58343"/>
        <dbReference type="ChEBI" id="CHEBI:172364"/>
    </reaction>
    <physiologicalReaction direction="left-to-right" evidence="24">
        <dbReference type="Rhea" id="RHEA:67473"/>
    </physiologicalReaction>
</comment>
<evidence type="ECO:0000256" key="5">
    <source>
        <dbReference type="ARBA" id="ARBA00022801"/>
    </source>
</evidence>
<comment type="catalytic activity">
    <reaction evidence="19">
        <text>propanoyl-CoA + H2O = propanoyl-4'-phosphopantetheine + adenosine 3',5'-bisphosphate + 2 H(+)</text>
        <dbReference type="Rhea" id="RHEA:67464"/>
        <dbReference type="ChEBI" id="CHEBI:15377"/>
        <dbReference type="ChEBI" id="CHEBI:15378"/>
        <dbReference type="ChEBI" id="CHEBI:57392"/>
        <dbReference type="ChEBI" id="CHEBI:58343"/>
        <dbReference type="ChEBI" id="CHEBI:172362"/>
    </reaction>
    <physiologicalReaction direction="left-to-right" evidence="19">
        <dbReference type="Rhea" id="RHEA:67465"/>
    </physiologicalReaction>
</comment>
<evidence type="ECO:0000256" key="9">
    <source>
        <dbReference type="ARBA" id="ARBA00031193"/>
    </source>
</evidence>
<name>V9KWE0_CALMI</name>
<evidence type="ECO:0000256" key="21">
    <source>
        <dbReference type="ARBA" id="ARBA00047757"/>
    </source>
</evidence>
<accession>V9KWE0</accession>
<keyword evidence="4" id="KW-0479">Metal-binding</keyword>
<comment type="cofactor">
    <cofactor evidence="1">
        <name>Mn(2+)</name>
        <dbReference type="ChEBI" id="CHEBI:29035"/>
    </cofactor>
</comment>
<reference evidence="32" key="1">
    <citation type="journal article" date="2014" name="Nature">
        <title>Elephant shark genome provides unique insights into gnathostome evolution.</title>
        <authorList>
            <consortium name="International Elephant Shark Genome Sequencing Consortium"/>
            <person name="Venkatesh B."/>
            <person name="Lee A.P."/>
            <person name="Ravi V."/>
            <person name="Maurya A.K."/>
            <person name="Lian M.M."/>
            <person name="Swann J.B."/>
            <person name="Ohta Y."/>
            <person name="Flajnik M.F."/>
            <person name="Sutoh Y."/>
            <person name="Kasahara M."/>
            <person name="Hoon S."/>
            <person name="Gangu V."/>
            <person name="Roy S.W."/>
            <person name="Irimia M."/>
            <person name="Korzh V."/>
            <person name="Kondrychyn I."/>
            <person name="Lim Z.W."/>
            <person name="Tay B.H."/>
            <person name="Tohari S."/>
            <person name="Kong K.W."/>
            <person name="Ho S."/>
            <person name="Lorente-Galdos B."/>
            <person name="Quilez J."/>
            <person name="Marques-Bonet T."/>
            <person name="Raney B.J."/>
            <person name="Ingham P.W."/>
            <person name="Tay A."/>
            <person name="Hillier L.W."/>
            <person name="Minx P."/>
            <person name="Boehm T."/>
            <person name="Wilson R.K."/>
            <person name="Brenner S."/>
            <person name="Warren W.C."/>
        </authorList>
    </citation>
    <scope>NUCLEOTIDE SEQUENCE</scope>
    <source>
        <tissue evidence="32">Ovary</tissue>
    </source>
</reference>
<evidence type="ECO:0000256" key="28">
    <source>
        <dbReference type="ARBA" id="ARBA00048961"/>
    </source>
</evidence>
<dbReference type="PANTHER" id="PTHR12318:SF0">
    <property type="entry name" value="ACYL-COENZYME A DIPHOSPHATASE NUDT19"/>
    <property type="match status" value="1"/>
</dbReference>
<comment type="cofactor">
    <cofactor evidence="2">
        <name>Mg(2+)</name>
        <dbReference type="ChEBI" id="CHEBI:18420"/>
    </cofactor>
</comment>
<comment type="catalytic activity">
    <reaction evidence="13">
        <text>octanoyl-CoA + H2O = S-octanoyl-4'-phosphopantetheine + adenosine 3',5'-bisphosphate + 2 H(+)</text>
        <dbReference type="Rhea" id="RHEA:50016"/>
        <dbReference type="ChEBI" id="CHEBI:15377"/>
        <dbReference type="ChEBI" id="CHEBI:15378"/>
        <dbReference type="ChEBI" id="CHEBI:57386"/>
        <dbReference type="ChEBI" id="CHEBI:58343"/>
        <dbReference type="ChEBI" id="CHEBI:132013"/>
    </reaction>
    <physiologicalReaction direction="left-to-right" evidence="13">
        <dbReference type="Rhea" id="RHEA:50017"/>
    </physiologicalReaction>
</comment>
<comment type="function">
    <text evidence="12">Fatty acyl-coenzyme A (CoA) diphosphatase that hydrolyzes fatty acyl-CoA to yield acyl-4'-phosphopantetheine and adenosine 3',5'-bisphosphate. Mediates the hydrolysis of a wide range of CoA esters, including choloyl-CoA and branched-chain fatty-acyl-CoA esters and at low substrate concentrations medium and long-chain fatty-acyl-CoA esters are the primary substrates. Highest activity seen with medium-chain acyl-CoA esters and higher rates of activity seen with the unsaturated acyl-CoA esters compared with the saturated esters. Exhibits decapping activity towards dpCoA-capped RNAs in vitro.</text>
</comment>
<dbReference type="EMBL" id="JW870876">
    <property type="protein sequence ID" value="AFP03394.1"/>
    <property type="molecule type" value="mRNA"/>
</dbReference>
<comment type="catalytic activity">
    <reaction evidence="15">
        <text>tetradecanoyl-CoA + H2O = tetradecanoyl-4'-phosphopantetheine + adenosine 3',5'-bisphosphate + 2 H(+)</text>
        <dbReference type="Rhea" id="RHEA:50028"/>
        <dbReference type="ChEBI" id="CHEBI:15377"/>
        <dbReference type="ChEBI" id="CHEBI:15378"/>
        <dbReference type="ChEBI" id="CHEBI:57385"/>
        <dbReference type="ChEBI" id="CHEBI:58343"/>
        <dbReference type="ChEBI" id="CHEBI:132017"/>
    </reaction>
    <physiologicalReaction direction="left-to-right" evidence="15">
        <dbReference type="Rhea" id="RHEA:50029"/>
    </physiologicalReaction>
</comment>
<evidence type="ECO:0000256" key="18">
    <source>
        <dbReference type="ARBA" id="ARBA00047584"/>
    </source>
</evidence>
<feature type="domain" description="Nudix hydrolase" evidence="31">
    <location>
        <begin position="45"/>
        <end position="281"/>
    </location>
</feature>
<comment type="catalytic activity">
    <reaction evidence="27">
        <text>an acyl-CoA + H2O = an acyl-4'-phosphopantetheine + adenosine 3',5'-bisphosphate + 2 H(+)</text>
        <dbReference type="Rhea" id="RHEA:50044"/>
        <dbReference type="ChEBI" id="CHEBI:15377"/>
        <dbReference type="ChEBI" id="CHEBI:15378"/>
        <dbReference type="ChEBI" id="CHEBI:58342"/>
        <dbReference type="ChEBI" id="CHEBI:58343"/>
        <dbReference type="ChEBI" id="CHEBI:132023"/>
    </reaction>
    <physiologicalReaction direction="left-to-right" evidence="27">
        <dbReference type="Rhea" id="RHEA:50045"/>
    </physiologicalReaction>
</comment>
<evidence type="ECO:0000259" key="31">
    <source>
        <dbReference type="PROSITE" id="PS51462"/>
    </source>
</evidence>